<evidence type="ECO:0000259" key="13">
    <source>
        <dbReference type="PROSITE" id="PS50089"/>
    </source>
</evidence>
<keyword evidence="15" id="KW-1185">Reference proteome</keyword>
<protein>
    <submittedName>
        <fullName evidence="14">E3 ubiquitin-protein ligase RNF13-like</fullName>
    </submittedName>
</protein>
<evidence type="ECO:0000313" key="15">
    <source>
        <dbReference type="Proteomes" id="UP001623348"/>
    </source>
</evidence>
<proteinExistence type="predicted"/>
<keyword evidence="3" id="KW-0732">Signal</keyword>
<evidence type="ECO:0000256" key="1">
    <source>
        <dbReference type="ARBA" id="ARBA00022692"/>
    </source>
</evidence>
<keyword evidence="4 10" id="KW-0863">Zinc-finger</keyword>
<evidence type="ECO:0000256" key="7">
    <source>
        <dbReference type="ARBA" id="ARBA00023136"/>
    </source>
</evidence>
<keyword evidence="7 12" id="KW-0472">Membrane</keyword>
<name>A0ABC9XSW0_GRUJA</name>
<dbReference type="InterPro" id="IPR013083">
    <property type="entry name" value="Znf_RING/FYVE/PHD"/>
</dbReference>
<feature type="domain" description="RING-type" evidence="13">
    <location>
        <begin position="503"/>
        <end position="547"/>
    </location>
</feature>
<dbReference type="Proteomes" id="UP001623348">
    <property type="component" value="Unassembled WGS sequence"/>
</dbReference>
<sequence length="611" mass="67789">MATVILCLQRAASSHANGTGPGGLALAACQGLPLTEGEMEGSPAPGHAHPASMAFSPQCRRHRITPNSPGFGDVAPGSREIKGAPVVAFIMEVNMRLRRKTCQAEQGSIILLDECCFWNDIAWSFSHHACRCLIHNLDLLYYSLILPVCKVTSILVTMIKGIQLLARWVKSYQSQRESKQQNKEQWPESPHSIIWGAANYSECAICLQAYKPGEGLKLLSCSHAYHGKCIDLWHCAQPGSKTCPLCLHNVTAVALIPLRAHNGTCLCIQSYPTAFSMNLRPQVLHLVVAAAFYNTALAEVLGYVAYNDSSKCIAYKALPACFWPQVLVEGLTGYLMRAIPTNACHATESPAAPREASEMYIALMQGYDCSSVEKAHCGQQAGYQTAVVYSVDSEQLNTMMADDKEIQQLIKISLFTGQSVSLHLRGTLQCVKGAYIRLLPPKTCLSLCQVNAKMLQKTFIMQDFRDIFYIIAAISVMVGLSWYKRAHKLKLHTYKQGDKYETCVICMADYKEGDRLKILSCSHAYHIICINIWFHTQSRKKTCPFCKQVVNTYGQGDLLPEQAGEDVNEEEQGYEDNASREGHDDEYVEKEKDDASTVEGEEFDVLEDITI</sequence>
<dbReference type="GO" id="GO:0008270">
    <property type="term" value="F:zinc ion binding"/>
    <property type="evidence" value="ECO:0007669"/>
    <property type="project" value="UniProtKB-KW"/>
</dbReference>
<evidence type="ECO:0000256" key="12">
    <source>
        <dbReference type="SAM" id="Phobius"/>
    </source>
</evidence>
<dbReference type="EMBL" id="BAAFJT010000028">
    <property type="protein sequence ID" value="GAB0200522.1"/>
    <property type="molecule type" value="Genomic_DNA"/>
</dbReference>
<accession>A0ABC9XSW0</accession>
<dbReference type="PROSITE" id="PS50089">
    <property type="entry name" value="ZF_RING_2"/>
    <property type="match status" value="2"/>
</dbReference>
<organism evidence="14 15">
    <name type="scientific">Grus japonensis</name>
    <name type="common">Japanese crane</name>
    <name type="synonym">Red-crowned crane</name>
    <dbReference type="NCBI Taxonomy" id="30415"/>
    <lineage>
        <taxon>Eukaryota</taxon>
        <taxon>Metazoa</taxon>
        <taxon>Chordata</taxon>
        <taxon>Craniata</taxon>
        <taxon>Vertebrata</taxon>
        <taxon>Euteleostomi</taxon>
        <taxon>Archelosauria</taxon>
        <taxon>Archosauria</taxon>
        <taxon>Dinosauria</taxon>
        <taxon>Saurischia</taxon>
        <taxon>Theropoda</taxon>
        <taxon>Coelurosauria</taxon>
        <taxon>Aves</taxon>
        <taxon>Neognathae</taxon>
        <taxon>Neoaves</taxon>
        <taxon>Gruiformes</taxon>
        <taxon>Gruidae</taxon>
        <taxon>Grus</taxon>
    </lineage>
</organism>
<dbReference type="InterPro" id="IPR001841">
    <property type="entry name" value="Znf_RING"/>
</dbReference>
<evidence type="ECO:0000256" key="2">
    <source>
        <dbReference type="ARBA" id="ARBA00022723"/>
    </source>
</evidence>
<dbReference type="PANTHER" id="PTHR45931:SF20">
    <property type="entry name" value="RING-TYPE E3 UBIQUITIN TRANSFERASE"/>
    <property type="match status" value="1"/>
</dbReference>
<dbReference type="SMART" id="SM00184">
    <property type="entry name" value="RING"/>
    <property type="match status" value="2"/>
</dbReference>
<evidence type="ECO:0000256" key="10">
    <source>
        <dbReference type="PROSITE-ProRule" id="PRU00175"/>
    </source>
</evidence>
<dbReference type="GO" id="GO:0012505">
    <property type="term" value="C:endomembrane system"/>
    <property type="evidence" value="ECO:0007669"/>
    <property type="project" value="UniProtKB-SubCell"/>
</dbReference>
<evidence type="ECO:0000256" key="3">
    <source>
        <dbReference type="ARBA" id="ARBA00022729"/>
    </source>
</evidence>
<feature type="region of interest" description="Disordered" evidence="11">
    <location>
        <begin position="558"/>
        <end position="611"/>
    </location>
</feature>
<feature type="compositionally biased region" description="Acidic residues" evidence="11">
    <location>
        <begin position="599"/>
        <end position="611"/>
    </location>
</feature>
<dbReference type="InterPro" id="IPR051834">
    <property type="entry name" value="RING_finger_E3_ligase"/>
</dbReference>
<keyword evidence="5" id="KW-0862">Zinc</keyword>
<keyword evidence="8" id="KW-0325">Glycoprotein</keyword>
<dbReference type="CDD" id="cd02123">
    <property type="entry name" value="PA_C_RZF_like"/>
    <property type="match status" value="1"/>
</dbReference>
<dbReference type="Gene3D" id="3.30.40.10">
    <property type="entry name" value="Zinc/RING finger domain, C3HC4 (zinc finger)"/>
    <property type="match status" value="2"/>
</dbReference>
<dbReference type="Gene3D" id="3.50.30.30">
    <property type="match status" value="1"/>
</dbReference>
<evidence type="ECO:0000256" key="11">
    <source>
        <dbReference type="SAM" id="MobiDB-lite"/>
    </source>
</evidence>
<dbReference type="Pfam" id="PF13639">
    <property type="entry name" value="zf-RING_2"/>
    <property type="match status" value="1"/>
</dbReference>
<keyword evidence="2" id="KW-0479">Metal-binding</keyword>
<comment type="caution">
    <text evidence="14">The sequence shown here is derived from an EMBL/GenBank/DDBJ whole genome shotgun (WGS) entry which is preliminary data.</text>
</comment>
<dbReference type="SUPFAM" id="SSF57850">
    <property type="entry name" value="RING/U-box"/>
    <property type="match status" value="2"/>
</dbReference>
<feature type="compositionally biased region" description="Basic and acidic residues" evidence="11">
    <location>
        <begin position="577"/>
        <end position="595"/>
    </location>
</feature>
<comment type="subcellular location">
    <subcellularLocation>
        <location evidence="9">Endomembrane system</location>
        <topology evidence="9">Single-pass type I membrane protein</topology>
    </subcellularLocation>
</comment>
<feature type="compositionally biased region" description="Acidic residues" evidence="11">
    <location>
        <begin position="563"/>
        <end position="574"/>
    </location>
</feature>
<dbReference type="GO" id="GO:0005737">
    <property type="term" value="C:cytoplasm"/>
    <property type="evidence" value="ECO:0007669"/>
    <property type="project" value="UniProtKB-ARBA"/>
</dbReference>
<dbReference type="SMART" id="SM01197">
    <property type="entry name" value="FANCL_C"/>
    <property type="match status" value="1"/>
</dbReference>
<evidence type="ECO:0000256" key="8">
    <source>
        <dbReference type="ARBA" id="ARBA00023180"/>
    </source>
</evidence>
<evidence type="ECO:0000256" key="5">
    <source>
        <dbReference type="ARBA" id="ARBA00022833"/>
    </source>
</evidence>
<evidence type="ECO:0000256" key="9">
    <source>
        <dbReference type="ARBA" id="ARBA00046288"/>
    </source>
</evidence>
<evidence type="ECO:0000313" key="14">
    <source>
        <dbReference type="EMBL" id="GAB0200522.1"/>
    </source>
</evidence>
<dbReference type="Pfam" id="PF17123">
    <property type="entry name" value="zf-RING_11"/>
    <property type="match status" value="1"/>
</dbReference>
<gene>
    <name evidence="14" type="ORF">GRJ2_002517700</name>
</gene>
<keyword evidence="1 12" id="KW-0812">Transmembrane</keyword>
<dbReference type="PANTHER" id="PTHR45931">
    <property type="entry name" value="SI:CH211-59O9.10"/>
    <property type="match status" value="1"/>
</dbReference>
<evidence type="ECO:0000256" key="6">
    <source>
        <dbReference type="ARBA" id="ARBA00022989"/>
    </source>
</evidence>
<keyword evidence="6 12" id="KW-1133">Transmembrane helix</keyword>
<evidence type="ECO:0000256" key="4">
    <source>
        <dbReference type="ARBA" id="ARBA00022771"/>
    </source>
</evidence>
<feature type="domain" description="RING-type" evidence="13">
    <location>
        <begin position="203"/>
        <end position="246"/>
    </location>
</feature>
<dbReference type="InterPro" id="IPR044744">
    <property type="entry name" value="ZNRF4/RNF13/RNF167_PA"/>
</dbReference>
<feature type="transmembrane region" description="Helical" evidence="12">
    <location>
        <begin position="467"/>
        <end position="483"/>
    </location>
</feature>
<reference evidence="14 15" key="1">
    <citation type="submission" date="2024-06" db="EMBL/GenBank/DDBJ databases">
        <title>The draft genome of Grus japonensis, version 3.</title>
        <authorList>
            <person name="Nabeshima K."/>
            <person name="Suzuki S."/>
            <person name="Onuma M."/>
        </authorList>
    </citation>
    <scope>NUCLEOTIDE SEQUENCE [LARGE SCALE GENOMIC DNA]</scope>
    <source>
        <strain evidence="14 15">451A</strain>
    </source>
</reference>
<dbReference type="AlphaFoldDB" id="A0ABC9XSW0"/>